<dbReference type="InterPro" id="IPR002109">
    <property type="entry name" value="Glutaredoxin"/>
</dbReference>
<evidence type="ECO:0000313" key="4">
    <source>
        <dbReference type="Proteomes" id="UP000299102"/>
    </source>
</evidence>
<keyword evidence="4" id="KW-1185">Reference proteome</keyword>
<evidence type="ECO:0000313" key="3">
    <source>
        <dbReference type="EMBL" id="GBP39537.1"/>
    </source>
</evidence>
<comment type="caution">
    <text evidence="3">The sequence shown here is derived from an EMBL/GenBank/DDBJ whole genome shotgun (WGS) entry which is preliminary data.</text>
</comment>
<proteinExistence type="predicted"/>
<dbReference type="Pfam" id="PF00462">
    <property type="entry name" value="Glutaredoxin"/>
    <property type="match status" value="1"/>
</dbReference>
<name>A0A4C1VMF0_EUMVA</name>
<dbReference type="PROSITE" id="PS51354">
    <property type="entry name" value="GLUTAREDOXIN_2"/>
    <property type="match status" value="1"/>
</dbReference>
<dbReference type="PANTHER" id="PTHR45669:SF22">
    <property type="entry name" value="GLUTAREDOXIN DOMAIN-CONTAINING CYSTEINE-RICH PROTEIN CG12206-RELATED"/>
    <property type="match status" value="1"/>
</dbReference>
<protein>
    <submittedName>
        <fullName evidence="3">Glutaredoxin domain-containing cysteine-rich protein CG31559</fullName>
    </submittedName>
</protein>
<dbReference type="STRING" id="151549.A0A4C1VMF0"/>
<feature type="region of interest" description="Disordered" evidence="1">
    <location>
        <begin position="141"/>
        <end position="167"/>
    </location>
</feature>
<dbReference type="SUPFAM" id="SSF52833">
    <property type="entry name" value="Thioredoxin-like"/>
    <property type="match status" value="1"/>
</dbReference>
<feature type="domain" description="Glutaredoxin" evidence="2">
    <location>
        <begin position="5"/>
        <end position="61"/>
    </location>
</feature>
<dbReference type="Gene3D" id="3.40.30.10">
    <property type="entry name" value="Glutaredoxin"/>
    <property type="match status" value="1"/>
</dbReference>
<dbReference type="Proteomes" id="UP000299102">
    <property type="component" value="Unassembled WGS sequence"/>
</dbReference>
<gene>
    <name evidence="3" type="ORF">EVAR_32471_1</name>
</gene>
<organism evidence="3 4">
    <name type="scientific">Eumeta variegata</name>
    <name type="common">Bagworm moth</name>
    <name type="synonym">Eumeta japonica</name>
    <dbReference type="NCBI Taxonomy" id="151549"/>
    <lineage>
        <taxon>Eukaryota</taxon>
        <taxon>Metazoa</taxon>
        <taxon>Ecdysozoa</taxon>
        <taxon>Arthropoda</taxon>
        <taxon>Hexapoda</taxon>
        <taxon>Insecta</taxon>
        <taxon>Pterygota</taxon>
        <taxon>Neoptera</taxon>
        <taxon>Endopterygota</taxon>
        <taxon>Lepidoptera</taxon>
        <taxon>Glossata</taxon>
        <taxon>Ditrysia</taxon>
        <taxon>Tineoidea</taxon>
        <taxon>Psychidae</taxon>
        <taxon>Oiketicinae</taxon>
        <taxon>Eumeta</taxon>
    </lineage>
</organism>
<dbReference type="InterPro" id="IPR036249">
    <property type="entry name" value="Thioredoxin-like_sf"/>
</dbReference>
<dbReference type="AlphaFoldDB" id="A0A4C1VMF0"/>
<accession>A0A4C1VMF0</accession>
<sequence>MGIVRSTYQRCMLVKKILRNLLVKYEERDVFMSTEYQDEIRDRMKSEKILVPQLFVDGQHIGTTQLSGGGPASASLNSYSADAILSKRFFFVLEEAFRELFKHKTLSPPNAHEVGFLEKVFLLKMHEKIKVSFLIQVSGHLSSPGACAGADVKPRDGARPSTPRLSDDTRIENTRTVFCVHILHVKKNRGHAVPLTAHVTSRHDAGAGGRVADPQAAARRTGWKAAILTQFLRPIKEVHALFKLVSSGRGARPLSPWPTRLQLERNEKGLAKPMLLAATLVPAAPL</sequence>
<dbReference type="PANTHER" id="PTHR45669">
    <property type="entry name" value="GLUTAREDOXIN DOMAIN-CONTAINING CYSTEINE-RICH PROTEIN CG12206-RELATED"/>
    <property type="match status" value="1"/>
</dbReference>
<dbReference type="EMBL" id="BGZK01000367">
    <property type="protein sequence ID" value="GBP39537.1"/>
    <property type="molecule type" value="Genomic_DNA"/>
</dbReference>
<reference evidence="3 4" key="1">
    <citation type="journal article" date="2019" name="Commun. Biol.">
        <title>The bagworm genome reveals a unique fibroin gene that provides high tensile strength.</title>
        <authorList>
            <person name="Kono N."/>
            <person name="Nakamura H."/>
            <person name="Ohtoshi R."/>
            <person name="Tomita M."/>
            <person name="Numata K."/>
            <person name="Arakawa K."/>
        </authorList>
    </citation>
    <scope>NUCLEOTIDE SEQUENCE [LARGE SCALE GENOMIC DNA]</scope>
</reference>
<dbReference type="OrthoDB" id="423313at2759"/>
<evidence type="ECO:0000259" key="2">
    <source>
        <dbReference type="Pfam" id="PF00462"/>
    </source>
</evidence>
<evidence type="ECO:0000256" key="1">
    <source>
        <dbReference type="SAM" id="MobiDB-lite"/>
    </source>
</evidence>